<dbReference type="OrthoDB" id="9775607at2"/>
<dbReference type="KEGG" id="fln:FLA_6352"/>
<evidence type="ECO:0000256" key="6">
    <source>
        <dbReference type="HAMAP-Rule" id="MF_01518"/>
    </source>
</evidence>
<dbReference type="InterPro" id="IPR011059">
    <property type="entry name" value="Metal-dep_hydrolase_composite"/>
</dbReference>
<proteinExistence type="inferred from homology"/>
<feature type="domain" description="Amidohydrolase-related" evidence="7">
    <location>
        <begin position="47"/>
        <end position="327"/>
    </location>
</feature>
<protein>
    <recommendedName>
        <fullName evidence="2 6">Adenine deaminase</fullName>
        <shortName evidence="6">Adenase</shortName>
        <shortName evidence="6">Adenine aminase</shortName>
        <ecNumber evidence="2 6">3.5.4.2</ecNumber>
    </recommendedName>
</protein>
<evidence type="ECO:0000313" key="9">
    <source>
        <dbReference type="EMBL" id="SIT17425.1"/>
    </source>
</evidence>
<evidence type="ECO:0000259" key="7">
    <source>
        <dbReference type="Pfam" id="PF01979"/>
    </source>
</evidence>
<dbReference type="InterPro" id="IPR006680">
    <property type="entry name" value="Amidohydro-rel"/>
</dbReference>
<dbReference type="NCBIfam" id="TIGR01178">
    <property type="entry name" value="ade"/>
    <property type="match status" value="1"/>
</dbReference>
<dbReference type="HAMAP" id="MF_01518">
    <property type="entry name" value="Adenine_deamin"/>
    <property type="match status" value="1"/>
</dbReference>
<dbReference type="GO" id="GO:0006146">
    <property type="term" value="P:adenine catabolic process"/>
    <property type="evidence" value="ECO:0007669"/>
    <property type="project" value="InterPro"/>
</dbReference>
<dbReference type="InterPro" id="IPR006679">
    <property type="entry name" value="Adenine_deam"/>
</dbReference>
<dbReference type="CDD" id="cd01295">
    <property type="entry name" value="AdeC"/>
    <property type="match status" value="1"/>
</dbReference>
<sequence>MPDFTITGQLADVWKKEIYPAEIKVENGKIAAILPLPATTSTLSLPFIMPGFTDSHVHIESSMLVPSEFARLAVVHGTVATVSDPHEIANVCGMEGVLFMIANGKQTPFKFNFGAPSCVPATTFETAGATLHTQDVADLLAMPEIKYLSEMMNFPGVLHKDTEVMDKIAAAHAAGKPVDGHAPGLRGEQARQYIAAGISTDHECFTAEEALDKLQYGMKILIREGSAAKNFNALVDLLHEHSDNMMFCSDDKHPDSLVEGHINQLCARAVAKGVSLFKVLQTACVNPVLHYKLDVGLLRVGDPADFIVVQNVTSFAVDQTYINGELVADKGVSKLSSHTVKPINQFNCTAINSAGLQAPFVNQETIPVIEALDGQLITNKGLYAPLAKDGYVISDTSRDILKIVVVNRYHKAPAAIAWVKNFGLQHGAIASSVAHDSHNIIAVGTDDDSLANAINLVIEQQGGISCTGIHGQELVIGLPVAGLMSQEDGYAVAEKYTAIDKLAKASGATLASPFMTLSFMALLVIPHLKLSDLGLFDGDSFSFVH</sequence>
<comment type="catalytic activity">
    <reaction evidence="5 6">
        <text>adenine + H2O + H(+) = hypoxanthine + NH4(+)</text>
        <dbReference type="Rhea" id="RHEA:23688"/>
        <dbReference type="ChEBI" id="CHEBI:15377"/>
        <dbReference type="ChEBI" id="CHEBI:15378"/>
        <dbReference type="ChEBI" id="CHEBI:16708"/>
        <dbReference type="ChEBI" id="CHEBI:17368"/>
        <dbReference type="ChEBI" id="CHEBI:28938"/>
        <dbReference type="EC" id="3.5.4.2"/>
    </reaction>
</comment>
<comment type="similarity">
    <text evidence="1 6">Belongs to the metallo-dependent hydrolases superfamily. Adenine deaminase family.</text>
</comment>
<name>A0A173MSA3_9BACT</name>
<organism evidence="9 10">
    <name type="scientific">Filimonas lacunae</name>
    <dbReference type="NCBI Taxonomy" id="477680"/>
    <lineage>
        <taxon>Bacteria</taxon>
        <taxon>Pseudomonadati</taxon>
        <taxon>Bacteroidota</taxon>
        <taxon>Chitinophagia</taxon>
        <taxon>Chitinophagales</taxon>
        <taxon>Chitinophagaceae</taxon>
        <taxon>Filimonas</taxon>
    </lineage>
</organism>
<dbReference type="Gene3D" id="3.20.20.140">
    <property type="entry name" value="Metal-dependent hydrolases"/>
    <property type="match status" value="1"/>
</dbReference>
<evidence type="ECO:0000256" key="3">
    <source>
        <dbReference type="ARBA" id="ARBA00022801"/>
    </source>
</evidence>
<dbReference type="SUPFAM" id="SSF51338">
    <property type="entry name" value="Composite domain of metallo-dependent hydrolases"/>
    <property type="match status" value="1"/>
</dbReference>
<dbReference type="EMBL" id="FTOR01000004">
    <property type="protein sequence ID" value="SIT17425.1"/>
    <property type="molecule type" value="Genomic_DNA"/>
</dbReference>
<gene>
    <name evidence="6" type="primary">ade</name>
    <name evidence="9" type="ORF">SAMN05421788_104339</name>
</gene>
<evidence type="ECO:0000256" key="4">
    <source>
        <dbReference type="ARBA" id="ARBA00023211"/>
    </source>
</evidence>
<dbReference type="AlphaFoldDB" id="A0A173MSA3"/>
<dbReference type="RefSeq" id="WP_076379666.1">
    <property type="nucleotide sequence ID" value="NZ_AP017422.1"/>
</dbReference>
<dbReference type="GO" id="GO:0000034">
    <property type="term" value="F:adenine deaminase activity"/>
    <property type="evidence" value="ECO:0007669"/>
    <property type="project" value="UniProtKB-UniRule"/>
</dbReference>
<reference evidence="10" key="1">
    <citation type="submission" date="2017-01" db="EMBL/GenBank/DDBJ databases">
        <authorList>
            <person name="Varghese N."/>
            <person name="Submissions S."/>
        </authorList>
    </citation>
    <scope>NUCLEOTIDE SEQUENCE [LARGE SCALE GENOMIC DNA]</scope>
    <source>
        <strain evidence="10">DSM 21054</strain>
    </source>
</reference>
<dbReference type="PANTHER" id="PTHR11113">
    <property type="entry name" value="N-ACETYLGLUCOSAMINE-6-PHOSPHATE DEACETYLASE"/>
    <property type="match status" value="1"/>
</dbReference>
<dbReference type="PANTHER" id="PTHR11113:SF2">
    <property type="entry name" value="ADENINE DEAMINASE"/>
    <property type="match status" value="1"/>
</dbReference>
<dbReference type="InterPro" id="IPR026912">
    <property type="entry name" value="Adenine_deam_C"/>
</dbReference>
<keyword evidence="4 6" id="KW-0464">Manganese</keyword>
<keyword evidence="3 6" id="KW-0378">Hydrolase</keyword>
<comment type="cofactor">
    <cofactor evidence="6">
        <name>Mn(2+)</name>
        <dbReference type="ChEBI" id="CHEBI:29035"/>
    </cofactor>
</comment>
<evidence type="ECO:0000256" key="1">
    <source>
        <dbReference type="ARBA" id="ARBA00006773"/>
    </source>
</evidence>
<evidence type="ECO:0000256" key="5">
    <source>
        <dbReference type="ARBA" id="ARBA00047720"/>
    </source>
</evidence>
<dbReference type="EC" id="3.5.4.2" evidence="2 6"/>
<accession>A0A173MSA3</accession>
<dbReference type="Proteomes" id="UP000186917">
    <property type="component" value="Unassembled WGS sequence"/>
</dbReference>
<dbReference type="Pfam" id="PF01979">
    <property type="entry name" value="Amidohydro_1"/>
    <property type="match status" value="1"/>
</dbReference>
<dbReference type="SUPFAM" id="SSF51556">
    <property type="entry name" value="Metallo-dependent hydrolases"/>
    <property type="match status" value="1"/>
</dbReference>
<dbReference type="Gene3D" id="2.30.40.10">
    <property type="entry name" value="Urease, subunit C, domain 1"/>
    <property type="match status" value="1"/>
</dbReference>
<keyword evidence="10" id="KW-1185">Reference proteome</keyword>
<dbReference type="InterPro" id="IPR032466">
    <property type="entry name" value="Metal_Hydrolase"/>
</dbReference>
<dbReference type="STRING" id="477680.SAMN05421788_104339"/>
<evidence type="ECO:0000259" key="8">
    <source>
        <dbReference type="Pfam" id="PF13382"/>
    </source>
</evidence>
<feature type="domain" description="Adenine deaminase C-terminal" evidence="8">
    <location>
        <begin position="375"/>
        <end position="541"/>
    </location>
</feature>
<dbReference type="Pfam" id="PF13382">
    <property type="entry name" value="Adenine_deam_C"/>
    <property type="match status" value="1"/>
</dbReference>
<evidence type="ECO:0000313" key="10">
    <source>
        <dbReference type="Proteomes" id="UP000186917"/>
    </source>
</evidence>
<evidence type="ECO:0000256" key="2">
    <source>
        <dbReference type="ARBA" id="ARBA00012782"/>
    </source>
</evidence>